<evidence type="ECO:0000256" key="1">
    <source>
        <dbReference type="ARBA" id="ARBA00022676"/>
    </source>
</evidence>
<evidence type="ECO:0000313" key="5">
    <source>
        <dbReference type="Proteomes" id="UP001163064"/>
    </source>
</evidence>
<name>A0ABT3TRM9_9ACTN</name>
<feature type="domain" description="Glycosyltransferase subfamily 4-like N-terminal" evidence="3">
    <location>
        <begin position="19"/>
        <end position="178"/>
    </location>
</feature>
<evidence type="ECO:0000256" key="2">
    <source>
        <dbReference type="ARBA" id="ARBA00022679"/>
    </source>
</evidence>
<reference evidence="4" key="1">
    <citation type="submission" date="2022-10" db="EMBL/GenBank/DDBJ databases">
        <title>Streptomyces beihaiensis sp. nov., a chitin degrading actinobacterium, isolated from shrimp pond soil.</title>
        <authorList>
            <person name="Xie J."/>
            <person name="Shen N."/>
        </authorList>
    </citation>
    <scope>NUCLEOTIDE SEQUENCE</scope>
    <source>
        <strain evidence="4">GXMU-J5</strain>
    </source>
</reference>
<accession>A0ABT3TRM9</accession>
<dbReference type="Pfam" id="PF13692">
    <property type="entry name" value="Glyco_trans_1_4"/>
    <property type="match status" value="1"/>
</dbReference>
<dbReference type="EC" id="2.4.-.-" evidence="4"/>
<sequence>MTSGTRTPSVLHVTQPVDGGVARVVADLARGQQAAGIRVVVACPPSGALPGLVREAGCEHIAWHATRSPGPTVPRETHRLAAIVDRVRPDVVHAHSAKAGLAARLAVRGRTPTVFQPHAWSFEAVTGAGARAALKWERFATRWTSRLVCVSRAEHRTGTAHGIEPPWTLVPNGVDLHRFCPGPPAGTAAALTSATRPLVVCVGRLCRQKGQDVLVDAWREVVREVPDARLVLVGDGPDGARLRAAAPASVSFAGPVADPVPWYRAARLLVLPSRWEGMALAPLEAMACGSPVVVTDVAGARESLPPGLAEAGLVPPQDAHALARALVALLRAPERLTALGLEAHQHAHAHHDVRRTVAAMADVYGDVLGQQSTAHREPITT</sequence>
<dbReference type="PANTHER" id="PTHR45947">
    <property type="entry name" value="SULFOQUINOVOSYL TRANSFERASE SQD2"/>
    <property type="match status" value="1"/>
</dbReference>
<dbReference type="InterPro" id="IPR050194">
    <property type="entry name" value="Glycosyltransferase_grp1"/>
</dbReference>
<dbReference type="EMBL" id="JAPHNL010000049">
    <property type="protein sequence ID" value="MCX3059430.1"/>
    <property type="molecule type" value="Genomic_DNA"/>
</dbReference>
<keyword evidence="1 4" id="KW-0328">Glycosyltransferase</keyword>
<gene>
    <name evidence="4" type="ORF">OFY01_06550</name>
</gene>
<comment type="caution">
    <text evidence="4">The sequence shown here is derived from an EMBL/GenBank/DDBJ whole genome shotgun (WGS) entry which is preliminary data.</text>
</comment>
<dbReference type="Pfam" id="PF13439">
    <property type="entry name" value="Glyco_transf_4"/>
    <property type="match status" value="1"/>
</dbReference>
<dbReference type="GO" id="GO:0016757">
    <property type="term" value="F:glycosyltransferase activity"/>
    <property type="evidence" value="ECO:0007669"/>
    <property type="project" value="UniProtKB-KW"/>
</dbReference>
<protein>
    <submittedName>
        <fullName evidence="4">Glycosyltransferase</fullName>
        <ecNumber evidence="4">2.4.-.-</ecNumber>
    </submittedName>
</protein>
<dbReference type="SUPFAM" id="SSF53756">
    <property type="entry name" value="UDP-Glycosyltransferase/glycogen phosphorylase"/>
    <property type="match status" value="1"/>
</dbReference>
<dbReference type="PANTHER" id="PTHR45947:SF3">
    <property type="entry name" value="SULFOQUINOVOSYL TRANSFERASE SQD2"/>
    <property type="match status" value="1"/>
</dbReference>
<dbReference type="Proteomes" id="UP001163064">
    <property type="component" value="Unassembled WGS sequence"/>
</dbReference>
<keyword evidence="2 4" id="KW-0808">Transferase</keyword>
<proteinExistence type="predicted"/>
<evidence type="ECO:0000313" key="4">
    <source>
        <dbReference type="EMBL" id="MCX3059430.1"/>
    </source>
</evidence>
<keyword evidence="5" id="KW-1185">Reference proteome</keyword>
<dbReference type="Gene3D" id="3.40.50.2000">
    <property type="entry name" value="Glycogen Phosphorylase B"/>
    <property type="match status" value="2"/>
</dbReference>
<organism evidence="4 5">
    <name type="scientific">Streptomyces beihaiensis</name>
    <dbReference type="NCBI Taxonomy" id="2984495"/>
    <lineage>
        <taxon>Bacteria</taxon>
        <taxon>Bacillati</taxon>
        <taxon>Actinomycetota</taxon>
        <taxon>Actinomycetes</taxon>
        <taxon>Kitasatosporales</taxon>
        <taxon>Streptomycetaceae</taxon>
        <taxon>Streptomyces</taxon>
    </lineage>
</organism>
<dbReference type="InterPro" id="IPR028098">
    <property type="entry name" value="Glyco_trans_4-like_N"/>
</dbReference>
<evidence type="ECO:0000259" key="3">
    <source>
        <dbReference type="Pfam" id="PF13439"/>
    </source>
</evidence>